<feature type="compositionally biased region" description="Polar residues" evidence="1">
    <location>
        <begin position="18"/>
        <end position="27"/>
    </location>
</feature>
<sequence>MHANISTRRDRLHERQASVASELSNEEQVFAGITKENTDALREPLY</sequence>
<gene>
    <name evidence="2" type="ORF">RSSM_01084</name>
</gene>
<dbReference type="Proteomes" id="UP000011885">
    <property type="component" value="Unassembled WGS sequence"/>
</dbReference>
<feature type="compositionally biased region" description="Basic and acidic residues" evidence="1">
    <location>
        <begin position="36"/>
        <end position="46"/>
    </location>
</feature>
<proteinExistence type="predicted"/>
<dbReference type="EMBL" id="ANOH01000090">
    <property type="protein sequence ID" value="EMI57474.1"/>
    <property type="molecule type" value="Genomic_DNA"/>
</dbReference>
<organism evidence="2 3">
    <name type="scientific">Rhodopirellula sallentina SM41</name>
    <dbReference type="NCBI Taxonomy" id="1263870"/>
    <lineage>
        <taxon>Bacteria</taxon>
        <taxon>Pseudomonadati</taxon>
        <taxon>Planctomycetota</taxon>
        <taxon>Planctomycetia</taxon>
        <taxon>Pirellulales</taxon>
        <taxon>Pirellulaceae</taxon>
        <taxon>Rhodopirellula</taxon>
    </lineage>
</organism>
<evidence type="ECO:0000256" key="1">
    <source>
        <dbReference type="SAM" id="MobiDB-lite"/>
    </source>
</evidence>
<comment type="caution">
    <text evidence="2">The sequence shown here is derived from an EMBL/GenBank/DDBJ whole genome shotgun (WGS) entry which is preliminary data.</text>
</comment>
<evidence type="ECO:0000313" key="3">
    <source>
        <dbReference type="Proteomes" id="UP000011885"/>
    </source>
</evidence>
<evidence type="ECO:0000313" key="2">
    <source>
        <dbReference type="EMBL" id="EMI57474.1"/>
    </source>
</evidence>
<dbReference type="AlphaFoldDB" id="M5U870"/>
<protein>
    <submittedName>
        <fullName evidence="2">Uncharacterized protein</fullName>
    </submittedName>
</protein>
<feature type="compositionally biased region" description="Basic and acidic residues" evidence="1">
    <location>
        <begin position="7"/>
        <end position="16"/>
    </location>
</feature>
<feature type="region of interest" description="Disordered" evidence="1">
    <location>
        <begin position="1"/>
        <end position="46"/>
    </location>
</feature>
<reference evidence="2 3" key="1">
    <citation type="journal article" date="2013" name="Mar. Genomics">
        <title>Expression of sulfatases in Rhodopirellula baltica and the diversity of sulfatases in the genus Rhodopirellula.</title>
        <authorList>
            <person name="Wegner C.E."/>
            <person name="Richter-Heitmann T."/>
            <person name="Klindworth A."/>
            <person name="Klockow C."/>
            <person name="Richter M."/>
            <person name="Achstetter T."/>
            <person name="Glockner F.O."/>
            <person name="Harder J."/>
        </authorList>
    </citation>
    <scope>NUCLEOTIDE SEQUENCE [LARGE SCALE GENOMIC DNA]</scope>
    <source>
        <strain evidence="2 3">SM41</strain>
    </source>
</reference>
<dbReference type="PATRIC" id="fig|1263870.3.peg.1175"/>
<accession>M5U870</accession>
<keyword evidence="3" id="KW-1185">Reference proteome</keyword>
<name>M5U870_9BACT</name>